<comment type="caution">
    <text evidence="1">The sequence shown here is derived from an EMBL/GenBank/DDBJ whole genome shotgun (WGS) entry which is preliminary data.</text>
</comment>
<accession>A0A9D4GU40</accession>
<reference evidence="1" key="2">
    <citation type="submission" date="2020-11" db="EMBL/GenBank/DDBJ databases">
        <authorList>
            <person name="McCartney M.A."/>
            <person name="Auch B."/>
            <person name="Kono T."/>
            <person name="Mallez S."/>
            <person name="Becker A."/>
            <person name="Gohl D.M."/>
            <person name="Silverstein K.A.T."/>
            <person name="Koren S."/>
            <person name="Bechman K.B."/>
            <person name="Herman A."/>
            <person name="Abrahante J.E."/>
            <person name="Garbe J."/>
        </authorList>
    </citation>
    <scope>NUCLEOTIDE SEQUENCE</scope>
    <source>
        <strain evidence="1">Duluth1</strain>
        <tissue evidence="1">Whole animal</tissue>
    </source>
</reference>
<gene>
    <name evidence="1" type="ORF">DPMN_124751</name>
</gene>
<evidence type="ECO:0000313" key="2">
    <source>
        <dbReference type="Proteomes" id="UP000828390"/>
    </source>
</evidence>
<name>A0A9D4GU40_DREPO</name>
<proteinExistence type="predicted"/>
<dbReference type="EMBL" id="JAIWYP010000005">
    <property type="protein sequence ID" value="KAH3822957.1"/>
    <property type="molecule type" value="Genomic_DNA"/>
</dbReference>
<organism evidence="1 2">
    <name type="scientific">Dreissena polymorpha</name>
    <name type="common">Zebra mussel</name>
    <name type="synonym">Mytilus polymorpha</name>
    <dbReference type="NCBI Taxonomy" id="45954"/>
    <lineage>
        <taxon>Eukaryota</taxon>
        <taxon>Metazoa</taxon>
        <taxon>Spiralia</taxon>
        <taxon>Lophotrochozoa</taxon>
        <taxon>Mollusca</taxon>
        <taxon>Bivalvia</taxon>
        <taxon>Autobranchia</taxon>
        <taxon>Heteroconchia</taxon>
        <taxon>Euheterodonta</taxon>
        <taxon>Imparidentia</taxon>
        <taxon>Neoheterodontei</taxon>
        <taxon>Myida</taxon>
        <taxon>Dreissenoidea</taxon>
        <taxon>Dreissenidae</taxon>
        <taxon>Dreissena</taxon>
    </lineage>
</organism>
<sequence>MVSASVADTSKDTVAVSATWASTPTGPISPVTCPWPTANICANSFPFSFFSTLRRFAGGLVDAAGAPTATEGFRLICTSLVSRAFMSFCKLVARTTAWVTCLAFPHLTWYLLPTVICRQNKQIINK</sequence>
<dbReference type="AlphaFoldDB" id="A0A9D4GU40"/>
<protein>
    <submittedName>
        <fullName evidence="1">Uncharacterized protein</fullName>
    </submittedName>
</protein>
<evidence type="ECO:0000313" key="1">
    <source>
        <dbReference type="EMBL" id="KAH3822957.1"/>
    </source>
</evidence>
<keyword evidence="2" id="KW-1185">Reference proteome</keyword>
<reference evidence="1" key="1">
    <citation type="journal article" date="2019" name="bioRxiv">
        <title>The Genome of the Zebra Mussel, Dreissena polymorpha: A Resource for Invasive Species Research.</title>
        <authorList>
            <person name="McCartney M.A."/>
            <person name="Auch B."/>
            <person name="Kono T."/>
            <person name="Mallez S."/>
            <person name="Zhang Y."/>
            <person name="Obille A."/>
            <person name="Becker A."/>
            <person name="Abrahante J.E."/>
            <person name="Garbe J."/>
            <person name="Badalamenti J.P."/>
            <person name="Herman A."/>
            <person name="Mangelson H."/>
            <person name="Liachko I."/>
            <person name="Sullivan S."/>
            <person name="Sone E.D."/>
            <person name="Koren S."/>
            <person name="Silverstein K.A.T."/>
            <person name="Beckman K.B."/>
            <person name="Gohl D.M."/>
        </authorList>
    </citation>
    <scope>NUCLEOTIDE SEQUENCE</scope>
    <source>
        <strain evidence="1">Duluth1</strain>
        <tissue evidence="1">Whole animal</tissue>
    </source>
</reference>
<dbReference type="Proteomes" id="UP000828390">
    <property type="component" value="Unassembled WGS sequence"/>
</dbReference>